<dbReference type="PANTHER" id="PTHR13832">
    <property type="entry name" value="PROTEIN PHOSPHATASE 2C"/>
    <property type="match status" value="1"/>
</dbReference>
<feature type="transmembrane region" description="Helical" evidence="1">
    <location>
        <begin position="56"/>
        <end position="75"/>
    </location>
</feature>
<feature type="domain" description="PPM-type phosphatase" evidence="2">
    <location>
        <begin position="129"/>
        <end position="553"/>
    </location>
</feature>
<dbReference type="GO" id="GO:0005739">
    <property type="term" value="C:mitochondrion"/>
    <property type="evidence" value="ECO:0007669"/>
    <property type="project" value="TreeGrafter"/>
</dbReference>
<keyword evidence="1" id="KW-1133">Transmembrane helix</keyword>
<dbReference type="Pfam" id="PF00481">
    <property type="entry name" value="PP2C"/>
    <property type="match status" value="1"/>
</dbReference>
<dbReference type="Proteomes" id="UP000799537">
    <property type="component" value="Unassembled WGS sequence"/>
</dbReference>
<dbReference type="Gene3D" id="3.60.40.10">
    <property type="entry name" value="PPM-type phosphatase domain"/>
    <property type="match status" value="1"/>
</dbReference>
<keyword evidence="1" id="KW-0812">Transmembrane</keyword>
<dbReference type="SMART" id="SM00332">
    <property type="entry name" value="PP2Cc"/>
    <property type="match status" value="1"/>
</dbReference>
<dbReference type="AlphaFoldDB" id="A0A6A6C938"/>
<keyword evidence="4" id="KW-1185">Reference proteome</keyword>
<dbReference type="SUPFAM" id="SSF81606">
    <property type="entry name" value="PP2C-like"/>
    <property type="match status" value="1"/>
</dbReference>
<protein>
    <recommendedName>
        <fullName evidence="2">PPM-type phosphatase domain-containing protein</fullName>
    </recommendedName>
</protein>
<reference evidence="3" key="1">
    <citation type="journal article" date="2020" name="Stud. Mycol.">
        <title>101 Dothideomycetes genomes: a test case for predicting lifestyles and emergence of pathogens.</title>
        <authorList>
            <person name="Haridas S."/>
            <person name="Albert R."/>
            <person name="Binder M."/>
            <person name="Bloem J."/>
            <person name="Labutti K."/>
            <person name="Salamov A."/>
            <person name="Andreopoulos B."/>
            <person name="Baker S."/>
            <person name="Barry K."/>
            <person name="Bills G."/>
            <person name="Bluhm B."/>
            <person name="Cannon C."/>
            <person name="Castanera R."/>
            <person name="Culley D."/>
            <person name="Daum C."/>
            <person name="Ezra D."/>
            <person name="Gonzalez J."/>
            <person name="Henrissat B."/>
            <person name="Kuo A."/>
            <person name="Liang C."/>
            <person name="Lipzen A."/>
            <person name="Lutzoni F."/>
            <person name="Magnuson J."/>
            <person name="Mondo S."/>
            <person name="Nolan M."/>
            <person name="Ohm R."/>
            <person name="Pangilinan J."/>
            <person name="Park H.-J."/>
            <person name="Ramirez L."/>
            <person name="Alfaro M."/>
            <person name="Sun H."/>
            <person name="Tritt A."/>
            <person name="Yoshinaga Y."/>
            <person name="Zwiers L.-H."/>
            <person name="Turgeon B."/>
            <person name="Goodwin S."/>
            <person name="Spatafora J."/>
            <person name="Crous P."/>
            <person name="Grigoriev I."/>
        </authorList>
    </citation>
    <scope>NUCLEOTIDE SEQUENCE</scope>
    <source>
        <strain evidence="3">ATCC 36951</strain>
    </source>
</reference>
<sequence length="562" mass="62816">MWARTLHASRRQLGHSHRTVRFSRRYNAQAQGPHTTYFQQPPPPQQPSRSWRIIRTLLWSSTCFGLGAFATAWAFTTPLEELLREAEEGALEDALLAGTTDKSARQVDPMDVDTATALLELQAAYSVCPAAVSHTAQHGSNLPCEDTWSSGSYVYFSDQKKDWSEWSIFDGHAGPRTSHALCQLLPVTVGTLLENGKCMERSYVPNDSVIISTIKKAFQSVDETLIEQTRKLIRNEMPMPMLNPLAPGMAQQQSFYQMPLAQAVSAGALAFSGSCALLALFDPVRSILRVANVGDSRAVLGRWDAASKKYIAVPMTVDQTGFNQDEVARLAREHPGEDVVDPKTGRVHGLAVSRAFGDARWKWSEEDTRLAHEKFWGPSPRPNGVIKTPPYLTAEPEIMETRIQTGDRPDFLIMASDGLWDNMSSEVAVECVQAWLDKNKPMDFLDAQQQPARTWRDVIKGDGSAEFSTRTPTYSNPAEITGEDDTYYDEEERCRKWKVAPKHFVVEDANCGVHMVKNALGGKRRDLFTGVMSVQPPLSRNVRDDITVHVIFFGQDNKIERK</sequence>
<dbReference type="InterPro" id="IPR015655">
    <property type="entry name" value="PP2C"/>
</dbReference>
<dbReference type="RefSeq" id="XP_033664543.1">
    <property type="nucleotide sequence ID" value="XM_033817753.1"/>
</dbReference>
<name>A0A6A6C938_ZASCE</name>
<dbReference type="GO" id="GO:0004741">
    <property type="term" value="F:[pyruvate dehydrogenase (acetyl-transferring)]-phosphatase activity"/>
    <property type="evidence" value="ECO:0007669"/>
    <property type="project" value="TreeGrafter"/>
</dbReference>
<evidence type="ECO:0000313" key="4">
    <source>
        <dbReference type="Proteomes" id="UP000799537"/>
    </source>
</evidence>
<dbReference type="InterPro" id="IPR036457">
    <property type="entry name" value="PPM-type-like_dom_sf"/>
</dbReference>
<dbReference type="InterPro" id="IPR001932">
    <property type="entry name" value="PPM-type_phosphatase-like_dom"/>
</dbReference>
<dbReference type="GeneID" id="54571025"/>
<dbReference type="CDD" id="cd00143">
    <property type="entry name" value="PP2Cc"/>
    <property type="match status" value="1"/>
</dbReference>
<keyword evidence="1" id="KW-0472">Membrane</keyword>
<evidence type="ECO:0000256" key="1">
    <source>
        <dbReference type="SAM" id="Phobius"/>
    </source>
</evidence>
<evidence type="ECO:0000259" key="2">
    <source>
        <dbReference type="PROSITE" id="PS51746"/>
    </source>
</evidence>
<dbReference type="PROSITE" id="PS51746">
    <property type="entry name" value="PPM_2"/>
    <property type="match status" value="1"/>
</dbReference>
<proteinExistence type="predicted"/>
<organism evidence="3 4">
    <name type="scientific">Zasmidium cellare ATCC 36951</name>
    <dbReference type="NCBI Taxonomy" id="1080233"/>
    <lineage>
        <taxon>Eukaryota</taxon>
        <taxon>Fungi</taxon>
        <taxon>Dikarya</taxon>
        <taxon>Ascomycota</taxon>
        <taxon>Pezizomycotina</taxon>
        <taxon>Dothideomycetes</taxon>
        <taxon>Dothideomycetidae</taxon>
        <taxon>Mycosphaerellales</taxon>
        <taxon>Mycosphaerellaceae</taxon>
        <taxon>Zasmidium</taxon>
    </lineage>
</organism>
<dbReference type="EMBL" id="ML993607">
    <property type="protein sequence ID" value="KAF2163654.1"/>
    <property type="molecule type" value="Genomic_DNA"/>
</dbReference>
<dbReference type="OrthoDB" id="420076at2759"/>
<accession>A0A6A6C938</accession>
<gene>
    <name evidence="3" type="ORF">M409DRAFT_68269</name>
</gene>
<evidence type="ECO:0000313" key="3">
    <source>
        <dbReference type="EMBL" id="KAF2163654.1"/>
    </source>
</evidence>
<dbReference type="PANTHER" id="PTHR13832:SF792">
    <property type="entry name" value="GM14286P"/>
    <property type="match status" value="1"/>
</dbReference>